<protein>
    <submittedName>
        <fullName evidence="3">cGMP-specific 3',5'-cGMP phosphodiesterase 3</fullName>
    </submittedName>
</protein>
<dbReference type="RefSeq" id="XP_045560828.1">
    <property type="nucleotide sequence ID" value="XM_045704872.1"/>
</dbReference>
<reference evidence="3" key="1">
    <citation type="submission" date="2025-08" db="UniProtKB">
        <authorList>
            <consortium name="RefSeq"/>
        </authorList>
    </citation>
    <scope>IDENTIFICATION</scope>
</reference>
<sequence>MAKTLLPSEWYNRVDHTNYVCGVDFLITSCSLLLSLSDMEKLEGLPVTPFMDRDKVTLSMSHPLRQASLASSYYLFMELDNLFPCLEQHVIDPVRKGPGLLHRDGESTRERETDPSTERQSSRSQEQGYYTSEPTEPSEHSR</sequence>
<dbReference type="GeneID" id="123729584"/>
<feature type="compositionally biased region" description="Basic and acidic residues" evidence="1">
    <location>
        <begin position="95"/>
        <end position="121"/>
    </location>
</feature>
<name>A0ABM3DPW0_SALSA</name>
<organism evidence="2 3">
    <name type="scientific">Salmo salar</name>
    <name type="common">Atlantic salmon</name>
    <dbReference type="NCBI Taxonomy" id="8030"/>
    <lineage>
        <taxon>Eukaryota</taxon>
        <taxon>Metazoa</taxon>
        <taxon>Chordata</taxon>
        <taxon>Craniata</taxon>
        <taxon>Vertebrata</taxon>
        <taxon>Euteleostomi</taxon>
        <taxon>Actinopterygii</taxon>
        <taxon>Neopterygii</taxon>
        <taxon>Teleostei</taxon>
        <taxon>Protacanthopterygii</taxon>
        <taxon>Salmoniformes</taxon>
        <taxon>Salmonidae</taxon>
        <taxon>Salmoninae</taxon>
        <taxon>Salmo</taxon>
    </lineage>
</organism>
<evidence type="ECO:0000313" key="2">
    <source>
        <dbReference type="Proteomes" id="UP001652741"/>
    </source>
</evidence>
<evidence type="ECO:0000256" key="1">
    <source>
        <dbReference type="SAM" id="MobiDB-lite"/>
    </source>
</evidence>
<feature type="region of interest" description="Disordered" evidence="1">
    <location>
        <begin position="95"/>
        <end position="142"/>
    </location>
</feature>
<keyword evidence="2" id="KW-1185">Reference proteome</keyword>
<accession>A0ABM3DPW0</accession>
<evidence type="ECO:0000313" key="3">
    <source>
        <dbReference type="RefSeq" id="XP_045560828.1"/>
    </source>
</evidence>
<gene>
    <name evidence="3" type="primary">LOC123729584</name>
</gene>
<dbReference type="Proteomes" id="UP001652741">
    <property type="component" value="Chromosome ssa21"/>
</dbReference>
<proteinExistence type="predicted"/>